<feature type="signal peptide" evidence="2">
    <location>
        <begin position="1"/>
        <end position="17"/>
    </location>
</feature>
<dbReference type="AlphaFoldDB" id="A0A8H3E0L1"/>
<comment type="caution">
    <text evidence="3">The sequence shown here is derived from an EMBL/GenBank/DDBJ whole genome shotgun (WGS) entry which is preliminary data.</text>
</comment>
<keyword evidence="1" id="KW-0472">Membrane</keyword>
<organism evidence="3 4">
    <name type="scientific">Rhizoctonia solani</name>
    <dbReference type="NCBI Taxonomy" id="456999"/>
    <lineage>
        <taxon>Eukaryota</taxon>
        <taxon>Fungi</taxon>
        <taxon>Dikarya</taxon>
        <taxon>Basidiomycota</taxon>
        <taxon>Agaricomycotina</taxon>
        <taxon>Agaricomycetes</taxon>
        <taxon>Cantharellales</taxon>
        <taxon>Ceratobasidiaceae</taxon>
        <taxon>Rhizoctonia</taxon>
    </lineage>
</organism>
<dbReference type="InterPro" id="IPR036259">
    <property type="entry name" value="MFS_trans_sf"/>
</dbReference>
<feature type="chain" id="PRO_5034447551" description="Major facilitator superfamily (MFS) profile domain-containing protein" evidence="2">
    <location>
        <begin position="18"/>
        <end position="126"/>
    </location>
</feature>
<dbReference type="Proteomes" id="UP000663827">
    <property type="component" value="Unassembled WGS sequence"/>
</dbReference>
<keyword evidence="1" id="KW-1133">Transmembrane helix</keyword>
<evidence type="ECO:0000256" key="2">
    <source>
        <dbReference type="SAM" id="SignalP"/>
    </source>
</evidence>
<dbReference type="Gene3D" id="1.20.1250.20">
    <property type="entry name" value="MFS general substrate transporter like domains"/>
    <property type="match status" value="1"/>
</dbReference>
<reference evidence="3" key="1">
    <citation type="submission" date="2021-01" db="EMBL/GenBank/DDBJ databases">
        <authorList>
            <person name="Kaushik A."/>
        </authorList>
    </citation>
    <scope>NUCLEOTIDE SEQUENCE</scope>
    <source>
        <strain evidence="3">AG5</strain>
    </source>
</reference>
<gene>
    <name evidence="3" type="ORF">RDB_LOCUS65735</name>
</gene>
<protein>
    <recommendedName>
        <fullName evidence="5">Major facilitator superfamily (MFS) profile domain-containing protein</fullName>
    </recommendedName>
</protein>
<sequence>MCYSLLILSLPIMHAFAVLEMRRAVWVVLGLHIALSCLAFMSFSCILIYVNSSAPSKASLGTLNGISQTIISVIRAIGPAVATSLFSLSVRKGILGGNFVYAILLGMSCVGVYVSRWLKEERRAYE</sequence>
<evidence type="ECO:0008006" key="5">
    <source>
        <dbReference type="Google" id="ProtNLM"/>
    </source>
</evidence>
<dbReference type="SUPFAM" id="SSF103473">
    <property type="entry name" value="MFS general substrate transporter"/>
    <property type="match status" value="1"/>
</dbReference>
<accession>A0A8H3E0L1</accession>
<keyword evidence="2" id="KW-0732">Signal</keyword>
<name>A0A8H3E0L1_9AGAM</name>
<dbReference type="EMBL" id="CAJNJQ010001314">
    <property type="protein sequence ID" value="CAE7132469.1"/>
    <property type="molecule type" value="Genomic_DNA"/>
</dbReference>
<evidence type="ECO:0000313" key="3">
    <source>
        <dbReference type="EMBL" id="CAE7132469.1"/>
    </source>
</evidence>
<keyword evidence="1" id="KW-0812">Transmembrane</keyword>
<feature type="transmembrane region" description="Helical" evidence="1">
    <location>
        <begin position="94"/>
        <end position="114"/>
    </location>
</feature>
<proteinExistence type="predicted"/>
<evidence type="ECO:0000256" key="1">
    <source>
        <dbReference type="SAM" id="Phobius"/>
    </source>
</evidence>
<evidence type="ECO:0000313" key="4">
    <source>
        <dbReference type="Proteomes" id="UP000663827"/>
    </source>
</evidence>
<feature type="transmembrane region" description="Helical" evidence="1">
    <location>
        <begin position="25"/>
        <end position="50"/>
    </location>
</feature>